<protein>
    <submittedName>
        <fullName evidence="2">Uncharacterized protein</fullName>
    </submittedName>
</protein>
<name>A0A0F9IUP4_9ZZZZ</name>
<sequence>MSIDLKISSSGTATGGSATTLEDTDLDGDYADDYYNGLILEIDGGTGIGETALITDYAGTTAAGMFGEFDWTKCKAQLPEWDGSTHHYHDSCDYPQCHGGKISGGDRSCNACGGKGWTPERMETTVEFEGFNFGGGLIQRLQTLAGVRGRIYQDPLFLGDQGAGVQLRFIFDGEGQGILMNTTGVITTEGVQS</sequence>
<gene>
    <name evidence="2" type="ORF">LCGC14_1612140</name>
</gene>
<evidence type="ECO:0000313" key="2">
    <source>
        <dbReference type="EMBL" id="KKM23739.1"/>
    </source>
</evidence>
<organism evidence="2">
    <name type="scientific">marine sediment metagenome</name>
    <dbReference type="NCBI Taxonomy" id="412755"/>
    <lineage>
        <taxon>unclassified sequences</taxon>
        <taxon>metagenomes</taxon>
        <taxon>ecological metagenomes</taxon>
    </lineage>
</organism>
<accession>A0A0F9IUP4</accession>
<dbReference type="EMBL" id="LAZR01013061">
    <property type="protein sequence ID" value="KKM23739.1"/>
    <property type="molecule type" value="Genomic_DNA"/>
</dbReference>
<feature type="compositionally biased region" description="Low complexity" evidence="1">
    <location>
        <begin position="8"/>
        <end position="20"/>
    </location>
</feature>
<proteinExistence type="predicted"/>
<comment type="caution">
    <text evidence="2">The sequence shown here is derived from an EMBL/GenBank/DDBJ whole genome shotgun (WGS) entry which is preliminary data.</text>
</comment>
<reference evidence="2" key="1">
    <citation type="journal article" date="2015" name="Nature">
        <title>Complex archaea that bridge the gap between prokaryotes and eukaryotes.</title>
        <authorList>
            <person name="Spang A."/>
            <person name="Saw J.H."/>
            <person name="Jorgensen S.L."/>
            <person name="Zaremba-Niedzwiedzka K."/>
            <person name="Martijn J."/>
            <person name="Lind A.E."/>
            <person name="van Eijk R."/>
            <person name="Schleper C."/>
            <person name="Guy L."/>
            <person name="Ettema T.J."/>
        </authorList>
    </citation>
    <scope>NUCLEOTIDE SEQUENCE</scope>
</reference>
<dbReference type="AlphaFoldDB" id="A0A0F9IUP4"/>
<evidence type="ECO:0000256" key="1">
    <source>
        <dbReference type="SAM" id="MobiDB-lite"/>
    </source>
</evidence>
<feature type="region of interest" description="Disordered" evidence="1">
    <location>
        <begin position="1"/>
        <end position="22"/>
    </location>
</feature>